<keyword evidence="15" id="KW-1185">Reference proteome</keyword>
<dbReference type="PANTHER" id="PTHR12196:SF2">
    <property type="entry name" value="DIPHTHINE--AMMONIA LIGASE"/>
    <property type="match status" value="1"/>
</dbReference>
<dbReference type="EC" id="6.3.1.14" evidence="3"/>
<dbReference type="GO" id="GO:0005524">
    <property type="term" value="F:ATP binding"/>
    <property type="evidence" value="ECO:0007669"/>
    <property type="project" value="UniProtKB-KW"/>
</dbReference>
<evidence type="ECO:0000256" key="6">
    <source>
        <dbReference type="ARBA" id="ARBA00022741"/>
    </source>
</evidence>
<protein>
    <recommendedName>
        <fullName evidence="4">Diphthine--ammonia ligase</fullName>
        <ecNumber evidence="3">6.3.1.14</ecNumber>
    </recommendedName>
    <alternativeName>
        <fullName evidence="9">ATP-binding domain-containing protein 4</fullName>
    </alternativeName>
    <alternativeName>
        <fullName evidence="8">Diphthamide synthase</fullName>
    </alternativeName>
    <alternativeName>
        <fullName evidence="10">Diphthamide synthetase</fullName>
    </alternativeName>
    <alternativeName>
        <fullName evidence="11">Protein DPH6 homolog</fullName>
    </alternativeName>
</protein>
<name>A0A8T0D9L4_9TREM</name>
<dbReference type="CDD" id="cd01994">
    <property type="entry name" value="AANH_PF0828-like"/>
    <property type="match status" value="1"/>
</dbReference>
<accession>A0A8T0D9L4</accession>
<dbReference type="SUPFAM" id="SSF52402">
    <property type="entry name" value="Adenine nucleotide alpha hydrolases-like"/>
    <property type="match status" value="1"/>
</dbReference>
<comment type="similarity">
    <text evidence="2">Belongs to the Diphthine--ammonia ligase family.</text>
</comment>
<reference evidence="14 15" key="1">
    <citation type="submission" date="2019-07" db="EMBL/GenBank/DDBJ databases">
        <title>Annotation for the trematode Paragonimus westermani.</title>
        <authorList>
            <person name="Choi Y.-J."/>
        </authorList>
    </citation>
    <scope>NUCLEOTIDE SEQUENCE [LARGE SCALE GENOMIC DNA]</scope>
    <source>
        <strain evidence="14">180907_Pwestermani</strain>
    </source>
</reference>
<evidence type="ECO:0000259" key="13">
    <source>
        <dbReference type="Pfam" id="PF01902"/>
    </source>
</evidence>
<dbReference type="Gene3D" id="3.90.1490.10">
    <property type="entry name" value="putative n-type atp pyrophosphatase, domain 2"/>
    <property type="match status" value="1"/>
</dbReference>
<evidence type="ECO:0000313" key="15">
    <source>
        <dbReference type="Proteomes" id="UP000699462"/>
    </source>
</evidence>
<dbReference type="InterPro" id="IPR030662">
    <property type="entry name" value="DPH6/MJ0570"/>
</dbReference>
<evidence type="ECO:0000256" key="11">
    <source>
        <dbReference type="ARBA" id="ARBA00032849"/>
    </source>
</evidence>
<keyword evidence="7" id="KW-0067">ATP-binding</keyword>
<evidence type="ECO:0000256" key="9">
    <source>
        <dbReference type="ARBA" id="ARBA00031202"/>
    </source>
</evidence>
<evidence type="ECO:0000256" key="2">
    <source>
        <dbReference type="ARBA" id="ARBA00008496"/>
    </source>
</evidence>
<dbReference type="InterPro" id="IPR014729">
    <property type="entry name" value="Rossmann-like_a/b/a_fold"/>
</dbReference>
<dbReference type="Proteomes" id="UP000699462">
    <property type="component" value="Unassembled WGS sequence"/>
</dbReference>
<dbReference type="FunFam" id="3.90.1490.10:FF:000001">
    <property type="entry name" value="Diphthine--ammonia ligase"/>
    <property type="match status" value="1"/>
</dbReference>
<proteinExistence type="inferred from homology"/>
<dbReference type="SUPFAM" id="SSF55298">
    <property type="entry name" value="YjgF-like"/>
    <property type="match status" value="1"/>
</dbReference>
<dbReference type="Gene3D" id="3.40.50.620">
    <property type="entry name" value="HUPs"/>
    <property type="match status" value="1"/>
</dbReference>
<dbReference type="GO" id="GO:0017178">
    <property type="term" value="F:diphthine-ammonia ligase activity"/>
    <property type="evidence" value="ECO:0007669"/>
    <property type="project" value="UniProtKB-EC"/>
</dbReference>
<dbReference type="GO" id="GO:0017183">
    <property type="term" value="P:protein histidyl modification to diphthamide"/>
    <property type="evidence" value="ECO:0007669"/>
    <property type="project" value="TreeGrafter"/>
</dbReference>
<keyword evidence="5" id="KW-0436">Ligase</keyword>
<organism evidence="14 15">
    <name type="scientific">Paragonimus westermani</name>
    <dbReference type="NCBI Taxonomy" id="34504"/>
    <lineage>
        <taxon>Eukaryota</taxon>
        <taxon>Metazoa</taxon>
        <taxon>Spiralia</taxon>
        <taxon>Lophotrochozoa</taxon>
        <taxon>Platyhelminthes</taxon>
        <taxon>Trematoda</taxon>
        <taxon>Digenea</taxon>
        <taxon>Plagiorchiida</taxon>
        <taxon>Troglotremata</taxon>
        <taxon>Troglotrematidae</taxon>
        <taxon>Paragonimus</taxon>
    </lineage>
</organism>
<keyword evidence="6" id="KW-0547">Nucleotide-binding</keyword>
<comment type="catalytic activity">
    <reaction evidence="12">
        <text>diphthine-[translation elongation factor 2] + NH4(+) + ATP = diphthamide-[translation elongation factor 2] + AMP + diphosphate + H(+)</text>
        <dbReference type="Rhea" id="RHEA:19753"/>
        <dbReference type="Rhea" id="RHEA-COMP:10172"/>
        <dbReference type="Rhea" id="RHEA-COMP:10174"/>
        <dbReference type="ChEBI" id="CHEBI:15378"/>
        <dbReference type="ChEBI" id="CHEBI:16692"/>
        <dbReference type="ChEBI" id="CHEBI:28938"/>
        <dbReference type="ChEBI" id="CHEBI:30616"/>
        <dbReference type="ChEBI" id="CHEBI:33019"/>
        <dbReference type="ChEBI" id="CHEBI:82696"/>
        <dbReference type="ChEBI" id="CHEBI:456215"/>
        <dbReference type="EC" id="6.3.1.14"/>
    </reaction>
</comment>
<comment type="pathway">
    <text evidence="1">Protein modification; peptidyl-diphthamide biosynthesis.</text>
</comment>
<evidence type="ECO:0000256" key="8">
    <source>
        <dbReference type="ARBA" id="ARBA00029814"/>
    </source>
</evidence>
<feature type="domain" description="Diphthamide synthase" evidence="13">
    <location>
        <begin position="29"/>
        <end position="212"/>
    </location>
</feature>
<evidence type="ECO:0000256" key="3">
    <source>
        <dbReference type="ARBA" id="ARBA00012089"/>
    </source>
</evidence>
<dbReference type="Pfam" id="PF01902">
    <property type="entry name" value="Diphthami_syn_2"/>
    <property type="match status" value="1"/>
</dbReference>
<evidence type="ECO:0000256" key="5">
    <source>
        <dbReference type="ARBA" id="ARBA00022598"/>
    </source>
</evidence>
<dbReference type="InterPro" id="IPR035959">
    <property type="entry name" value="RutC-like_sf"/>
</dbReference>
<dbReference type="InterPro" id="IPR002761">
    <property type="entry name" value="Diphthami_syn_dom"/>
</dbReference>
<sequence length="711" mass="78548">MECVAHGYRLEAVVNLSPTFQDSCAVELDSYMYQSVASEGIPFIAQALGVPLYQFPITGKPTCQALHYTTSIGSHDEVEDLFIALSRVVAEHPAIRYVSSGAILSDYQRIRVEHVASRLSLQSLAFLWRRRTEILIREMIAASVDAVIVKIASFGLRPTQHLGAHLSVILLQLEELSKQPGSLNICGEGGEYESFTLDCPLFRRRIRIRSTPRTVFQSDDAFDPVVYMQLTDLELEDKPLADVCKTASELLSFVKARSIQSDVCPLLTPLERLHDLEHKVLEEFSSDLQSAPHPRGTRLSKCLRWTNNDWSPHVAGGVRSMANGCLWITEACVGVSRFTGDVAGEVAEATHKAIDQLQNLLCSVNLVVEHVVHCLVFINQPLTELVFAAFNHAYAATFGLPWEWDQSNRSMDVQCPHDRLLPPTRVTAGVNCIMDAHGEVYFGSSYVGVSLTAILCPTPPDTPAPLAGACDGLHVRSISHWAPANIGSYCQTLHVPLKRQSDGEDHLGAAIKADEFDDVTAERLSFFSGQIGLIPELMILPMVDSVADDKLDALDLQCWLVLRHCHRLLMLASSSYWSDFFVAVCYGTSQDTLQRSRKIFHRAFCSILFAAVNDGSSNCHCDSHVLWVHVSDLPKQAAVEWQLILRSNSASTTTNVSPVCYGSSTQLSESSSEVSIMFCTEDCLTELSRGVCVFPVLGFLNRTERFAGLLL</sequence>
<dbReference type="PANTHER" id="PTHR12196">
    <property type="entry name" value="DOMAIN OF UNKNOWN FUNCTION 71 DUF71 -CONTAINING PROTEIN"/>
    <property type="match status" value="1"/>
</dbReference>
<evidence type="ECO:0000256" key="4">
    <source>
        <dbReference type="ARBA" id="ARBA00018426"/>
    </source>
</evidence>
<dbReference type="EMBL" id="JTDF01012056">
    <property type="protein sequence ID" value="KAF8563381.1"/>
    <property type="molecule type" value="Genomic_DNA"/>
</dbReference>
<dbReference type="Gene3D" id="3.30.1330.40">
    <property type="entry name" value="RutC-like"/>
    <property type="match status" value="2"/>
</dbReference>
<evidence type="ECO:0000313" key="14">
    <source>
        <dbReference type="EMBL" id="KAF8563381.1"/>
    </source>
</evidence>
<dbReference type="OrthoDB" id="686384at2759"/>
<dbReference type="AlphaFoldDB" id="A0A8T0D9L4"/>
<evidence type="ECO:0000256" key="1">
    <source>
        <dbReference type="ARBA" id="ARBA00005156"/>
    </source>
</evidence>
<comment type="caution">
    <text evidence="14">The sequence shown here is derived from an EMBL/GenBank/DDBJ whole genome shotgun (WGS) entry which is preliminary data.</text>
</comment>
<evidence type="ECO:0000256" key="12">
    <source>
        <dbReference type="ARBA" id="ARBA00048108"/>
    </source>
</evidence>
<evidence type="ECO:0000256" key="10">
    <source>
        <dbReference type="ARBA" id="ARBA00031552"/>
    </source>
</evidence>
<dbReference type="NCBIfam" id="TIGR00290">
    <property type="entry name" value="MJ0570_dom"/>
    <property type="match status" value="1"/>
</dbReference>
<gene>
    <name evidence="14" type="ORF">P879_08843</name>
</gene>
<evidence type="ECO:0000256" key="7">
    <source>
        <dbReference type="ARBA" id="ARBA00022840"/>
    </source>
</evidence>